<evidence type="ECO:0000313" key="5">
    <source>
        <dbReference type="Proteomes" id="UP000278222"/>
    </source>
</evidence>
<protein>
    <submittedName>
        <fullName evidence="4">O-antigen biosynthesis protein WbqV</fullName>
    </submittedName>
</protein>
<keyword evidence="2" id="KW-0812">Transmembrane</keyword>
<organism evidence="4 5">
    <name type="scientific">Stella humosa</name>
    <dbReference type="NCBI Taxonomy" id="94"/>
    <lineage>
        <taxon>Bacteria</taxon>
        <taxon>Pseudomonadati</taxon>
        <taxon>Pseudomonadota</taxon>
        <taxon>Alphaproteobacteria</taxon>
        <taxon>Rhodospirillales</taxon>
        <taxon>Stellaceae</taxon>
        <taxon>Stella</taxon>
    </lineage>
</organism>
<feature type="domain" description="Polysaccharide biosynthesis protein CapD-like" evidence="3">
    <location>
        <begin position="299"/>
        <end position="591"/>
    </location>
</feature>
<gene>
    <name evidence="4" type="ORF">EDC65_5517</name>
</gene>
<dbReference type="InterPro" id="IPR051203">
    <property type="entry name" value="Polysaccharide_Synthase-Rel"/>
</dbReference>
<keyword evidence="2" id="KW-0472">Membrane</keyword>
<dbReference type="Pfam" id="PF13727">
    <property type="entry name" value="CoA_binding_3"/>
    <property type="match status" value="1"/>
</dbReference>
<dbReference type="Pfam" id="PF02719">
    <property type="entry name" value="Polysacc_synt_2"/>
    <property type="match status" value="1"/>
</dbReference>
<dbReference type="InterPro" id="IPR036291">
    <property type="entry name" value="NAD(P)-bd_dom_sf"/>
</dbReference>
<dbReference type="PANTHER" id="PTHR43318:SF1">
    <property type="entry name" value="POLYSACCHARIDE BIOSYNTHESIS PROTEIN EPSC-RELATED"/>
    <property type="match status" value="1"/>
</dbReference>
<sequence>MMTRPNYRALIAYAHDIGMAALSFPVALYLRLGADGFAQYPADYLLGHAATLAAVCGVVSWMTGLYRGIWRYASLDDMLAIGRAVSITIVVFTVLVFIATRLEMLPRSSLVINWFVLAAMLAGPRALYRVLKDGRLDTVLRREGAGEAMRRIPVVLVGAGDPAETFIREMDSRRDAPFQVIGILADRSGRVGREIRKVDVLGTIDEFATVLKGLTLAGRRPQRLIVTKEDIDPARLSRLVEEATAEGLTLARLPRLTDLRDGVDDPVAVRPVAIEDLLGRPQAVLERDRMRALVAGRRVLVTGAGGTIGGELVRQIAAFGPTHLALLDASEFNLYTIDMEMAERHPDLPRTAILADVRDRLRVDAAFQAAAPELVFHAGALKHVPMVELNPLEGVMTNAAGTRNVADACRATGVLAMVLISTDKAVNPVNVMGATKRLAESYCQSLDLVERRRERGTRFVTVRFGNVLGSTGSVVPLFQRQLAAGGPLTVTHPEMTRYFMTVREAVELVLQASVLGVEGDEPAGEIFVLDMGEPVRILDLARQMIRLAGRRPDTDVQIAFVGLRPGEKMTEELFHDSEALMSTAHPAIRRAAPRTVDAAFLARGLDEIVETARAGRPDATLAMLQRLVPDYRPQVPEQAAAGE</sequence>
<accession>A0A3N1KND8</accession>
<comment type="caution">
    <text evidence="4">The sequence shown here is derived from an EMBL/GenBank/DDBJ whole genome shotgun (WGS) entry which is preliminary data.</text>
</comment>
<dbReference type="RefSeq" id="WP_245978614.1">
    <property type="nucleotide sequence ID" value="NZ_AP019700.1"/>
</dbReference>
<dbReference type="SUPFAM" id="SSF51735">
    <property type="entry name" value="NAD(P)-binding Rossmann-fold domains"/>
    <property type="match status" value="1"/>
</dbReference>
<dbReference type="Proteomes" id="UP000278222">
    <property type="component" value="Unassembled WGS sequence"/>
</dbReference>
<dbReference type="PANTHER" id="PTHR43318">
    <property type="entry name" value="UDP-N-ACETYLGLUCOSAMINE 4,6-DEHYDRATASE"/>
    <property type="match status" value="1"/>
</dbReference>
<dbReference type="AlphaFoldDB" id="A0A3N1KND8"/>
<name>A0A3N1KND8_9PROT</name>
<evidence type="ECO:0000313" key="4">
    <source>
        <dbReference type="EMBL" id="ROP80867.1"/>
    </source>
</evidence>
<feature type="transmembrane region" description="Helical" evidence="2">
    <location>
        <begin position="12"/>
        <end position="32"/>
    </location>
</feature>
<dbReference type="InterPro" id="IPR003869">
    <property type="entry name" value="Polysac_CapD-like"/>
</dbReference>
<feature type="transmembrane region" description="Helical" evidence="2">
    <location>
        <begin position="44"/>
        <end position="66"/>
    </location>
</feature>
<comment type="similarity">
    <text evidence="1">Belongs to the polysaccharide synthase family.</text>
</comment>
<evidence type="ECO:0000259" key="3">
    <source>
        <dbReference type="Pfam" id="PF02719"/>
    </source>
</evidence>
<keyword evidence="2" id="KW-1133">Transmembrane helix</keyword>
<dbReference type="Gene3D" id="3.40.50.720">
    <property type="entry name" value="NAD(P)-binding Rossmann-like Domain"/>
    <property type="match status" value="2"/>
</dbReference>
<evidence type="ECO:0000256" key="1">
    <source>
        <dbReference type="ARBA" id="ARBA00007430"/>
    </source>
</evidence>
<proteinExistence type="inferred from homology"/>
<dbReference type="EMBL" id="RJKX01000020">
    <property type="protein sequence ID" value="ROP80867.1"/>
    <property type="molecule type" value="Genomic_DNA"/>
</dbReference>
<reference evidence="4 5" key="1">
    <citation type="submission" date="2018-11" db="EMBL/GenBank/DDBJ databases">
        <title>Genomic Encyclopedia of Type Strains, Phase IV (KMG-IV): sequencing the most valuable type-strain genomes for metagenomic binning, comparative biology and taxonomic classification.</title>
        <authorList>
            <person name="Goeker M."/>
        </authorList>
    </citation>
    <scope>NUCLEOTIDE SEQUENCE [LARGE SCALE GENOMIC DNA]</scope>
    <source>
        <strain evidence="4 5">DSM 5900</strain>
    </source>
</reference>
<keyword evidence="5" id="KW-1185">Reference proteome</keyword>
<dbReference type="CDD" id="cd05237">
    <property type="entry name" value="UDP_invert_4-6DH_SDR_e"/>
    <property type="match status" value="1"/>
</dbReference>
<feature type="transmembrane region" description="Helical" evidence="2">
    <location>
        <begin position="78"/>
        <end position="99"/>
    </location>
</feature>
<evidence type="ECO:0000256" key="2">
    <source>
        <dbReference type="SAM" id="Phobius"/>
    </source>
</evidence>